<organism evidence="2 3">
    <name type="scientific">Lactococcus cremoris subsp. cremoris TIFN6</name>
    <dbReference type="NCBI Taxonomy" id="1234876"/>
    <lineage>
        <taxon>Bacteria</taxon>
        <taxon>Bacillati</taxon>
        <taxon>Bacillota</taxon>
        <taxon>Bacilli</taxon>
        <taxon>Lactobacillales</taxon>
        <taxon>Streptococcaceae</taxon>
        <taxon>Lactococcus</taxon>
        <taxon>Lactococcus cremoris subsp. cremoris</taxon>
    </lineage>
</organism>
<evidence type="ECO:0000313" key="3">
    <source>
        <dbReference type="Proteomes" id="UP000015854"/>
    </source>
</evidence>
<gene>
    <name evidence="2" type="ORF">LLT6_00715</name>
</gene>
<evidence type="ECO:0000313" key="2">
    <source>
        <dbReference type="EMBL" id="EQC55017.1"/>
    </source>
</evidence>
<proteinExistence type="predicted"/>
<accession>T0S747</accession>
<reference evidence="2 3" key="1">
    <citation type="journal article" date="2013" name="ISME J.">
        <title>Multifactorial diversity sustains microbial community stability.</title>
        <authorList>
            <person name="Erkus O."/>
            <person name="de Jager V.C."/>
            <person name="Spus M."/>
            <person name="van Alen-Boerrigter I.J."/>
            <person name="van Rijswijck I.M."/>
            <person name="Hazelwood L."/>
            <person name="Janssen P.W."/>
            <person name="van Hijum S.A."/>
            <person name="Kleerebezem M."/>
            <person name="Smid E.J."/>
        </authorList>
    </citation>
    <scope>NUCLEOTIDE SEQUENCE [LARGE SCALE GENOMIC DNA]</scope>
    <source>
        <strain evidence="2 3">TIFN6</strain>
    </source>
</reference>
<feature type="domain" description="DUF6287" evidence="1">
    <location>
        <begin position="96"/>
        <end position="129"/>
    </location>
</feature>
<evidence type="ECO:0000259" key="1">
    <source>
        <dbReference type="Pfam" id="PF19804"/>
    </source>
</evidence>
<dbReference type="Proteomes" id="UP000015854">
    <property type="component" value="Unassembled WGS sequence"/>
</dbReference>
<dbReference type="EMBL" id="ATBB01000488">
    <property type="protein sequence ID" value="EQC55017.1"/>
    <property type="molecule type" value="Genomic_DNA"/>
</dbReference>
<name>T0S747_LACLC</name>
<dbReference type="AlphaFoldDB" id="T0S747"/>
<dbReference type="PATRIC" id="fig|1234876.3.peg.1994"/>
<comment type="caution">
    <text evidence="2">The sequence shown here is derived from an EMBL/GenBank/DDBJ whole genome shotgun (WGS) entry which is preliminary data.</text>
</comment>
<dbReference type="InterPro" id="IPR046254">
    <property type="entry name" value="DUF6287"/>
</dbReference>
<dbReference type="Pfam" id="PF19804">
    <property type="entry name" value="DUF6287"/>
    <property type="match status" value="1"/>
</dbReference>
<sequence>MIQSQNSSDKRVFTGKASISSDNKEVLSYVINGQSTFKMPKQKTIKADVKIQVTWDSDGSIQDYYGYQTYTGQYALTDGIARASGVDEVWVNDVDSGMNLSEIILGNYESIQGTWENTKGDILLVADNGRCSVSAWKWSGNLRIGGTVPEGIYDHIAWASGSPAPMPDGIYDHIAWASGSPAPMPDGIAFMFAPAGVSPTNVGGPDLTDSSKDRIVVCNNGGQTVFGEPGSAYYKVK</sequence>
<protein>
    <recommendedName>
        <fullName evidence="1">DUF6287 domain-containing protein</fullName>
    </recommendedName>
</protein>